<gene>
    <name evidence="1" type="ORF">crov431</name>
</gene>
<name>E3T5K2_CROVB</name>
<dbReference type="GO" id="GO:0015631">
    <property type="term" value="F:tubulin binding"/>
    <property type="evidence" value="ECO:0007669"/>
    <property type="project" value="TreeGrafter"/>
</dbReference>
<dbReference type="GeneID" id="9887834"/>
<dbReference type="EMBL" id="GU244497">
    <property type="protein sequence ID" value="ADO67465.1"/>
    <property type="molecule type" value="Genomic_DNA"/>
</dbReference>
<dbReference type="PANTHER" id="PTHR12241:SF154">
    <property type="entry name" value="TUBULIN POLYGLUTAMYLASE TTLL11"/>
    <property type="match status" value="1"/>
</dbReference>
<protein>
    <submittedName>
        <fullName evidence="1">Uncharacterized protein</fullName>
    </submittedName>
</protein>
<dbReference type="InterPro" id="IPR026838">
    <property type="entry name" value="YheC/D"/>
</dbReference>
<organismHost>
    <name type="scientific">Cafeteria roenbergensis</name>
    <name type="common">Marine flagellate</name>
    <dbReference type="NCBI Taxonomy" id="33653"/>
</organismHost>
<dbReference type="SUPFAM" id="SSF56059">
    <property type="entry name" value="Glutathione synthetase ATP-binding domain-like"/>
    <property type="match status" value="1"/>
</dbReference>
<sequence>MNRLLLNKLNYYQFDNNKFDIRISGNKKINFSNKYKFIKNTNDVNIIKLSWTDKLKDLTNNKIKSSKIIPIDLYPEIYQLEDLEKFNNEVKFYKKPIEGSNGENITILKKKELIKYIKCDKYFMKQYFIQQYLVPKTINNRKYDIRMYYFIIKDNNKISSYMSLNGKIRLCSEKYSDGGEITNSSKITNINNLDELQGSLLNLLPLEREDIYNTLISFDKHFKDKLHNNCENFQNLYGIDLLRDINDKVWILEINGNPNWFIKQDSPKTREIKTEIFDEILKILSNYFYKTSYHLENWKCL</sequence>
<keyword evidence="2" id="KW-1185">Reference proteome</keyword>
<dbReference type="PANTHER" id="PTHR12241">
    <property type="entry name" value="TUBULIN POLYGLUTAMYLASE"/>
    <property type="match status" value="1"/>
</dbReference>
<proteinExistence type="predicted"/>
<evidence type="ECO:0000313" key="1">
    <source>
        <dbReference type="EMBL" id="ADO67465.1"/>
    </source>
</evidence>
<reference evidence="1 2" key="1">
    <citation type="journal article" date="2010" name="Proc. Natl. Acad. Sci. U.S.A.">
        <title>Giant virus with a remarkable complement of genes infects marine zooplankton.</title>
        <authorList>
            <person name="Fischer M.G."/>
            <person name="Allen M.J."/>
            <person name="Wilson W.H."/>
            <person name="Suttle C.A."/>
        </authorList>
    </citation>
    <scope>NUCLEOTIDE SEQUENCE [LARGE SCALE GENOMIC DNA]</scope>
    <source>
        <strain evidence="1 2">BV-PW1</strain>
    </source>
</reference>
<dbReference type="KEGG" id="vg:9887834"/>
<organism evidence="1 2">
    <name type="scientific">Cafeteria roenbergensis virus (strain BV-PW1)</name>
    <name type="common">CroV</name>
    <dbReference type="NCBI Taxonomy" id="693272"/>
    <lineage>
        <taxon>Viruses</taxon>
        <taxon>Varidnaviria</taxon>
        <taxon>Bamfordvirae</taxon>
        <taxon>Nucleocytoviricota</taxon>
        <taxon>Megaviricetes</taxon>
        <taxon>Imitervirales</taxon>
        <taxon>Mimiviridae</taxon>
        <taxon>Aliimimivirinae</taxon>
        <taxon>Rheavirus</taxon>
        <taxon>Rheavirus sinusmexicani</taxon>
    </lineage>
</organism>
<dbReference type="Gene3D" id="3.30.470.20">
    <property type="entry name" value="ATP-grasp fold, B domain"/>
    <property type="match status" value="1"/>
</dbReference>
<dbReference type="Proteomes" id="UP000029781">
    <property type="component" value="Segment"/>
</dbReference>
<dbReference type="GO" id="GO:0000226">
    <property type="term" value="P:microtubule cytoskeleton organization"/>
    <property type="evidence" value="ECO:0007669"/>
    <property type="project" value="TreeGrafter"/>
</dbReference>
<dbReference type="Pfam" id="PF14398">
    <property type="entry name" value="ATPgrasp_YheCD"/>
    <property type="match status" value="1"/>
</dbReference>
<dbReference type="RefSeq" id="YP_003970064.1">
    <property type="nucleotide sequence ID" value="NC_014637.1"/>
</dbReference>
<accession>E3T5K2</accession>
<dbReference type="GO" id="GO:0070740">
    <property type="term" value="F:tubulin-glutamic acid ligase activity"/>
    <property type="evidence" value="ECO:0007669"/>
    <property type="project" value="TreeGrafter"/>
</dbReference>
<evidence type="ECO:0000313" key="2">
    <source>
        <dbReference type="Proteomes" id="UP000029781"/>
    </source>
</evidence>